<keyword evidence="6" id="KW-1185">Reference proteome</keyword>
<reference evidence="5 6" key="2">
    <citation type="submission" date="2015-03" db="EMBL/GenBank/DDBJ databases">
        <authorList>
            <consortium name="Pathogen Informatics"/>
            <person name="Murphy D."/>
        </authorList>
    </citation>
    <scope>NUCLEOTIDE SEQUENCE [LARGE SCALE GENOMIC DNA]</scope>
    <source>
        <strain evidence="6">type strain: CIP110230</strain>
        <strain evidence="5">Type strain: CIP110230</strain>
    </source>
</reference>
<feature type="transmembrane region" description="Helical" evidence="2">
    <location>
        <begin position="432"/>
        <end position="454"/>
    </location>
</feature>
<dbReference type="EMBL" id="CWJL01000038">
    <property type="protein sequence ID" value="CRY69239.1"/>
    <property type="molecule type" value="Genomic_DNA"/>
</dbReference>
<dbReference type="Proteomes" id="UP000044625">
    <property type="component" value="Unassembled WGS sequence"/>
</dbReference>
<evidence type="ECO:0000313" key="5">
    <source>
        <dbReference type="EMBL" id="CRY69239.1"/>
    </source>
</evidence>
<gene>
    <name evidence="4" type="ORF">ERS008529_03105</name>
    <name evidence="5" type="ORF">ERS137968_04385</name>
</gene>
<protein>
    <submittedName>
        <fullName evidence="4">Phage-like protein</fullName>
    </submittedName>
</protein>
<feature type="compositionally biased region" description="Low complexity" evidence="1">
    <location>
        <begin position="645"/>
        <end position="660"/>
    </location>
</feature>
<dbReference type="EMBL" id="CQAZ01000029">
    <property type="protein sequence ID" value="CNI11279.1"/>
    <property type="molecule type" value="Genomic_DNA"/>
</dbReference>
<sequence>MRKLSFLLSLKNNLSAPLGRAQQSVEQFAKKSQRAFKQIGIGAAGLWGVGLAVKSLLNPAHEVQSALDELSTRNVSTQALDAVYKSAQKFSTAYGKSAADFVASTTVIKSQLSHLTDAELPRYAVAVNTLAVATKSSTEQSASYMADMANKFSSTARQIGNVPFAEMMASKTAYMVQNFGADMAKIQAMMAGSKGTGTQMGVGMDEQLAVMGQLSGTLGTGAGGAYDAFLKNAVAGGKQLGLSFTDAQGELLKFPEILDKLQGKFGNTIEGNIKAQAALNKAFGNGAQALTGAWGQADKLRKHMSDMGNTQGLDKATEMAKKMADMWERVDQVWKRIRIAVGMQLIPAISPLADYAINAGTQFAKWLEMFPNIARWIGYLALATLGVAAAGAIANIVMGVSKFIWIGLTGIWAVATATVRGLMWAINLKARAIQLATFVTGIYSAAMKFLRVALLATRMMLISSTVAMRAYGIATMLAGVGMQLLTSPITLIIAGLVALAAGVWYVISHWDQLKAALLDSAAFQWVMEIAGQVGEMFTGVWAAITLGWEMVVGFFAGLSPVEAFGGFVDAISNVFSGLWDYLTESFGATYNWIVSKLNKIPGVSIDLKPIGQNEGGAASPATTLPTPAGLVSPAMNKGGIAKTLTTNSSNQTNNTRSGNTIGEVNIYPPNGATLDSIMESRELAAG</sequence>
<dbReference type="NCBIfam" id="TIGR01760">
    <property type="entry name" value="tape_meas_TP901"/>
    <property type="match status" value="1"/>
</dbReference>
<keyword evidence="2" id="KW-0812">Transmembrane</keyword>
<keyword evidence="2" id="KW-1133">Transmembrane helix</keyword>
<organism evidence="4 7">
    <name type="scientific">Yersinia pekkanenii</name>
    <dbReference type="NCBI Taxonomy" id="1288385"/>
    <lineage>
        <taxon>Bacteria</taxon>
        <taxon>Pseudomonadati</taxon>
        <taxon>Pseudomonadota</taxon>
        <taxon>Gammaproteobacteria</taxon>
        <taxon>Enterobacterales</taxon>
        <taxon>Yersiniaceae</taxon>
        <taxon>Yersinia</taxon>
    </lineage>
</organism>
<feature type="transmembrane region" description="Helical" evidence="2">
    <location>
        <begin position="404"/>
        <end position="426"/>
    </location>
</feature>
<feature type="domain" description="Phage tail tape measure protein" evidence="3">
    <location>
        <begin position="85"/>
        <end position="284"/>
    </location>
</feature>
<dbReference type="RefSeq" id="WP_049614047.1">
    <property type="nucleotide sequence ID" value="NZ_CAWMMU010000038.1"/>
</dbReference>
<evidence type="ECO:0000313" key="4">
    <source>
        <dbReference type="EMBL" id="CNI11279.1"/>
    </source>
</evidence>
<evidence type="ECO:0000256" key="2">
    <source>
        <dbReference type="SAM" id="Phobius"/>
    </source>
</evidence>
<dbReference type="InterPro" id="IPR010090">
    <property type="entry name" value="Phage_tape_meas"/>
</dbReference>
<feature type="transmembrane region" description="Helical" evidence="2">
    <location>
        <begin position="376"/>
        <end position="397"/>
    </location>
</feature>
<dbReference type="Proteomes" id="UP000045840">
    <property type="component" value="Unassembled WGS sequence"/>
</dbReference>
<evidence type="ECO:0000256" key="1">
    <source>
        <dbReference type="SAM" id="MobiDB-lite"/>
    </source>
</evidence>
<reference evidence="4" key="1">
    <citation type="submission" date="2015-03" db="EMBL/GenBank/DDBJ databases">
        <authorList>
            <person name="Murphy D."/>
        </authorList>
    </citation>
    <scope>NUCLEOTIDE SEQUENCE [LARGE SCALE GENOMIC DNA]</scope>
    <source>
        <strain evidence="4">A125KOH2</strain>
    </source>
</reference>
<feature type="region of interest" description="Disordered" evidence="1">
    <location>
        <begin position="645"/>
        <end position="664"/>
    </location>
</feature>
<proteinExistence type="predicted"/>
<reference evidence="7" key="3">
    <citation type="submission" date="2015-03" db="EMBL/GenBank/DDBJ databases">
        <authorList>
            <consortium name="Pathogen Informatics"/>
        </authorList>
    </citation>
    <scope>NUCLEOTIDE SEQUENCE [LARGE SCALE GENOMIC DNA]</scope>
    <source>
        <strain evidence="7">A125KOH2</strain>
    </source>
</reference>
<feature type="transmembrane region" description="Helical" evidence="2">
    <location>
        <begin position="466"/>
        <end position="485"/>
    </location>
</feature>
<dbReference type="Pfam" id="PF10145">
    <property type="entry name" value="PhageMin_Tail"/>
    <property type="match status" value="1"/>
</dbReference>
<dbReference type="AlphaFoldDB" id="A0A0T9QH40"/>
<evidence type="ECO:0000313" key="7">
    <source>
        <dbReference type="Proteomes" id="UP000045840"/>
    </source>
</evidence>
<evidence type="ECO:0000313" key="6">
    <source>
        <dbReference type="Proteomes" id="UP000044625"/>
    </source>
</evidence>
<dbReference type="OrthoDB" id="9813585at2"/>
<keyword evidence="2" id="KW-0472">Membrane</keyword>
<name>A0A0T9QH40_9GAMM</name>
<evidence type="ECO:0000259" key="3">
    <source>
        <dbReference type="Pfam" id="PF10145"/>
    </source>
</evidence>
<dbReference type="STRING" id="1288385.ERS137968_04385"/>
<feature type="transmembrane region" description="Helical" evidence="2">
    <location>
        <begin position="491"/>
        <end position="507"/>
    </location>
</feature>
<accession>A0A0T9QH40</accession>